<evidence type="ECO:0000256" key="5">
    <source>
        <dbReference type="ARBA" id="ARBA00022692"/>
    </source>
</evidence>
<dbReference type="SUPFAM" id="SSF81345">
    <property type="entry name" value="ABC transporter involved in vitamin B12 uptake, BtuC"/>
    <property type="match status" value="1"/>
</dbReference>
<evidence type="ECO:0000313" key="9">
    <source>
        <dbReference type="EMBL" id="MBC9248459.1"/>
    </source>
</evidence>
<feature type="transmembrane region" description="Helical" evidence="8">
    <location>
        <begin position="43"/>
        <end position="64"/>
    </location>
</feature>
<dbReference type="InterPro" id="IPR000522">
    <property type="entry name" value="ABC_transptr_permease_BtuC"/>
</dbReference>
<evidence type="ECO:0000256" key="1">
    <source>
        <dbReference type="ARBA" id="ARBA00004651"/>
    </source>
</evidence>
<feature type="transmembrane region" description="Helical" evidence="8">
    <location>
        <begin position="105"/>
        <end position="124"/>
    </location>
</feature>
<evidence type="ECO:0000256" key="7">
    <source>
        <dbReference type="ARBA" id="ARBA00023136"/>
    </source>
</evidence>
<evidence type="ECO:0000256" key="3">
    <source>
        <dbReference type="ARBA" id="ARBA00022448"/>
    </source>
</evidence>
<evidence type="ECO:0000256" key="2">
    <source>
        <dbReference type="ARBA" id="ARBA00007935"/>
    </source>
</evidence>
<comment type="subcellular location">
    <subcellularLocation>
        <location evidence="1">Cell membrane</location>
        <topology evidence="1">Multi-pass membrane protein</topology>
    </subcellularLocation>
</comment>
<keyword evidence="7 8" id="KW-0472">Membrane</keyword>
<dbReference type="Proteomes" id="UP000608594">
    <property type="component" value="Unassembled WGS sequence"/>
</dbReference>
<keyword evidence="6 8" id="KW-1133">Transmembrane helix</keyword>
<evidence type="ECO:0000313" key="10">
    <source>
        <dbReference type="Proteomes" id="UP000608594"/>
    </source>
</evidence>
<dbReference type="Gene3D" id="1.10.3470.10">
    <property type="entry name" value="ABC transporter involved in vitamin B12 uptake, BtuC"/>
    <property type="match status" value="1"/>
</dbReference>
<dbReference type="GO" id="GO:0005886">
    <property type="term" value="C:plasma membrane"/>
    <property type="evidence" value="ECO:0007669"/>
    <property type="project" value="UniProtKB-SubCell"/>
</dbReference>
<feature type="transmembrane region" description="Helical" evidence="8">
    <location>
        <begin position="76"/>
        <end position="99"/>
    </location>
</feature>
<dbReference type="RefSeq" id="WP_187794923.1">
    <property type="nucleotide sequence ID" value="NZ_JACOQL010000007.1"/>
</dbReference>
<sequence length="317" mass="33503">MSVAPRHRLWLLGAVLLIASGLFLVWGLRAPYGFILGLRVTKVAALLLVGASVGAATVMFQTVAHNRLLTPGIVGFDALFVLLQTTLVIMLGGVGYVSLPQIPKFLIESLTLTAAAVALFSLVLRRGADDMTRLVLTGVIFGILMRGLTGFMQRILDPSEFAVVQQATYATFGAVDPLQLSIAAPLFAIVLALSIRIGPSLDVAALGRTQSLSLGVDHDRLVLLVLTLISLLIAVATALAGPITFLGLLAASLAAASIGTYRHRILIPAAAAVGALILVFGQFVFERLLGFQSTLAVIVEFLGGLLFLFLVLKRRPT</sequence>
<keyword evidence="10" id="KW-1185">Reference proteome</keyword>
<evidence type="ECO:0000256" key="6">
    <source>
        <dbReference type="ARBA" id="ARBA00022989"/>
    </source>
</evidence>
<keyword evidence="5 8" id="KW-0812">Transmembrane</keyword>
<feature type="transmembrane region" description="Helical" evidence="8">
    <location>
        <begin position="131"/>
        <end position="152"/>
    </location>
</feature>
<dbReference type="GO" id="GO:0022857">
    <property type="term" value="F:transmembrane transporter activity"/>
    <property type="evidence" value="ECO:0007669"/>
    <property type="project" value="InterPro"/>
</dbReference>
<dbReference type="InterPro" id="IPR037294">
    <property type="entry name" value="ABC_BtuC-like"/>
</dbReference>
<dbReference type="PANTHER" id="PTHR30472">
    <property type="entry name" value="FERRIC ENTEROBACTIN TRANSPORT SYSTEM PERMEASE PROTEIN"/>
    <property type="match status" value="1"/>
</dbReference>
<dbReference type="GO" id="GO:0033214">
    <property type="term" value="P:siderophore-iron import into cell"/>
    <property type="evidence" value="ECO:0007669"/>
    <property type="project" value="TreeGrafter"/>
</dbReference>
<keyword evidence="4" id="KW-1003">Cell membrane</keyword>
<name>A0A926GJQ3_9RHOB</name>
<protein>
    <submittedName>
        <fullName evidence="9">Iron chelate uptake ABC transporter family permease subunit</fullName>
    </submittedName>
</protein>
<gene>
    <name evidence="9" type="ORF">H4P12_17490</name>
</gene>
<dbReference type="EMBL" id="JACOQL010000007">
    <property type="protein sequence ID" value="MBC9248459.1"/>
    <property type="molecule type" value="Genomic_DNA"/>
</dbReference>
<dbReference type="PANTHER" id="PTHR30472:SF19">
    <property type="entry name" value="PETROBACTIN IMPORT SYSTEM PERMEASE PROTEIN YCLO"/>
    <property type="match status" value="1"/>
</dbReference>
<reference evidence="9" key="1">
    <citation type="submission" date="2020-08" db="EMBL/GenBank/DDBJ databases">
        <title>Paracoccus amoyensis sp. nov., isolated from the surface seawater at coast of Xiamen, Fujian.</title>
        <authorList>
            <person name="Lyu L."/>
        </authorList>
    </citation>
    <scope>NUCLEOTIDE SEQUENCE</scope>
    <source>
        <strain evidence="9">11-3</strain>
    </source>
</reference>
<dbReference type="AlphaFoldDB" id="A0A926GJQ3"/>
<keyword evidence="3" id="KW-0813">Transport</keyword>
<proteinExistence type="inferred from homology"/>
<evidence type="ECO:0000256" key="4">
    <source>
        <dbReference type="ARBA" id="ARBA00022475"/>
    </source>
</evidence>
<accession>A0A926GJQ3</accession>
<organism evidence="9 10">
    <name type="scientific">Paracoccus amoyensis</name>
    <dbReference type="NCBI Taxonomy" id="2760093"/>
    <lineage>
        <taxon>Bacteria</taxon>
        <taxon>Pseudomonadati</taxon>
        <taxon>Pseudomonadota</taxon>
        <taxon>Alphaproteobacteria</taxon>
        <taxon>Rhodobacterales</taxon>
        <taxon>Paracoccaceae</taxon>
        <taxon>Paracoccus</taxon>
    </lineage>
</organism>
<feature type="transmembrane region" description="Helical" evidence="8">
    <location>
        <begin position="265"/>
        <end position="285"/>
    </location>
</feature>
<dbReference type="Pfam" id="PF01032">
    <property type="entry name" value="FecCD"/>
    <property type="match status" value="1"/>
</dbReference>
<evidence type="ECO:0000256" key="8">
    <source>
        <dbReference type="SAM" id="Phobius"/>
    </source>
</evidence>
<comment type="similarity">
    <text evidence="2">Belongs to the binding-protein-dependent transport system permease family. FecCD subfamily.</text>
</comment>
<feature type="transmembrane region" description="Helical" evidence="8">
    <location>
        <begin position="291"/>
        <end position="312"/>
    </location>
</feature>
<feature type="transmembrane region" description="Helical" evidence="8">
    <location>
        <begin position="221"/>
        <end position="253"/>
    </location>
</feature>
<comment type="caution">
    <text evidence="9">The sequence shown here is derived from an EMBL/GenBank/DDBJ whole genome shotgun (WGS) entry which is preliminary data.</text>
</comment>